<organism evidence="4 5">
    <name type="scientific">Mangrovibacterium marinum</name>
    <dbReference type="NCBI Taxonomy" id="1639118"/>
    <lineage>
        <taxon>Bacteria</taxon>
        <taxon>Pseudomonadati</taxon>
        <taxon>Bacteroidota</taxon>
        <taxon>Bacteroidia</taxon>
        <taxon>Marinilabiliales</taxon>
        <taxon>Prolixibacteraceae</taxon>
        <taxon>Mangrovibacterium</taxon>
    </lineage>
</organism>
<evidence type="ECO:0000313" key="5">
    <source>
        <dbReference type="Proteomes" id="UP000243525"/>
    </source>
</evidence>
<sequence length="252" mass="27278">MTKKIALITGATAGIGLESARILATNNFNLILTGRRAERLETIKTELEASGGRVLCLNFDVRVKSEVDAALESIPAAWRKIDLLINNAGLAAGIDPVASADVADWEQMIDTNVKGLLYISQPVSNWMIEQQKGHIINLSSIAGKEAYPNGSVYCGTKHAVSAISKAMRIELAPHNIKVSTICPGAVETEFSLVRFKGDEAKAAKVYEGFDPLTAKDIAETIWFMASRPAHVNIDDLLIMPTAQASARDFVRK</sequence>
<accession>A0A2T5C5K3</accession>
<reference evidence="4 5" key="1">
    <citation type="submission" date="2018-04" db="EMBL/GenBank/DDBJ databases">
        <title>Genomic Encyclopedia of Archaeal and Bacterial Type Strains, Phase II (KMG-II): from individual species to whole genera.</title>
        <authorList>
            <person name="Goeker M."/>
        </authorList>
    </citation>
    <scope>NUCLEOTIDE SEQUENCE [LARGE SCALE GENOMIC DNA]</scope>
    <source>
        <strain evidence="4 5">DSM 28823</strain>
    </source>
</reference>
<keyword evidence="2" id="KW-0560">Oxidoreductase</keyword>
<dbReference type="PANTHER" id="PTHR42901:SF1">
    <property type="entry name" value="ALCOHOL DEHYDROGENASE"/>
    <property type="match status" value="1"/>
</dbReference>
<evidence type="ECO:0000313" key="4">
    <source>
        <dbReference type="EMBL" id="PTN10162.1"/>
    </source>
</evidence>
<dbReference type="PANTHER" id="PTHR42901">
    <property type="entry name" value="ALCOHOL DEHYDROGENASE"/>
    <property type="match status" value="1"/>
</dbReference>
<protein>
    <recommendedName>
        <fullName evidence="6">NADP-dependent 3-hydroxy acid dehydrogenase YdfG</fullName>
    </recommendedName>
</protein>
<proteinExistence type="inferred from homology"/>
<evidence type="ECO:0008006" key="6">
    <source>
        <dbReference type="Google" id="ProtNLM"/>
    </source>
</evidence>
<keyword evidence="5" id="KW-1185">Reference proteome</keyword>
<dbReference type="RefSeq" id="WP_107820943.1">
    <property type="nucleotide sequence ID" value="NZ_QAAD01000002.1"/>
</dbReference>
<dbReference type="Gene3D" id="3.40.50.720">
    <property type="entry name" value="NAD(P)-binding Rossmann-like Domain"/>
    <property type="match status" value="1"/>
</dbReference>
<dbReference type="GO" id="GO:0016616">
    <property type="term" value="F:oxidoreductase activity, acting on the CH-OH group of donors, NAD or NADP as acceptor"/>
    <property type="evidence" value="ECO:0007669"/>
    <property type="project" value="UniProtKB-ARBA"/>
</dbReference>
<dbReference type="InterPro" id="IPR036291">
    <property type="entry name" value="NAD(P)-bd_dom_sf"/>
</dbReference>
<name>A0A2T5C5K3_9BACT</name>
<dbReference type="SUPFAM" id="SSF51735">
    <property type="entry name" value="NAD(P)-binding Rossmann-fold domains"/>
    <property type="match status" value="1"/>
</dbReference>
<gene>
    <name evidence="4" type="ORF">C8N47_102147</name>
</gene>
<dbReference type="InterPro" id="IPR002347">
    <property type="entry name" value="SDR_fam"/>
</dbReference>
<dbReference type="PRINTS" id="PR00080">
    <property type="entry name" value="SDRFAMILY"/>
</dbReference>
<evidence type="ECO:0000256" key="2">
    <source>
        <dbReference type="ARBA" id="ARBA00023002"/>
    </source>
</evidence>
<dbReference type="FunFam" id="3.40.50.720:FF:000047">
    <property type="entry name" value="NADP-dependent L-serine/L-allo-threonine dehydrogenase"/>
    <property type="match status" value="1"/>
</dbReference>
<dbReference type="InterPro" id="IPR020904">
    <property type="entry name" value="Sc_DH/Rdtase_CS"/>
</dbReference>
<comment type="similarity">
    <text evidence="1 3">Belongs to the short-chain dehydrogenases/reductases (SDR) family.</text>
</comment>
<dbReference type="OrthoDB" id="9775296at2"/>
<comment type="caution">
    <text evidence="4">The sequence shown here is derived from an EMBL/GenBank/DDBJ whole genome shotgun (WGS) entry which is preliminary data.</text>
</comment>
<dbReference type="Proteomes" id="UP000243525">
    <property type="component" value="Unassembled WGS sequence"/>
</dbReference>
<evidence type="ECO:0000256" key="1">
    <source>
        <dbReference type="ARBA" id="ARBA00006484"/>
    </source>
</evidence>
<dbReference type="PROSITE" id="PS00061">
    <property type="entry name" value="ADH_SHORT"/>
    <property type="match status" value="1"/>
</dbReference>
<evidence type="ECO:0000256" key="3">
    <source>
        <dbReference type="RuleBase" id="RU000363"/>
    </source>
</evidence>
<dbReference type="Pfam" id="PF00106">
    <property type="entry name" value="adh_short"/>
    <property type="match status" value="1"/>
</dbReference>
<dbReference type="PRINTS" id="PR00081">
    <property type="entry name" value="GDHRDH"/>
</dbReference>
<dbReference type="AlphaFoldDB" id="A0A2T5C5K3"/>
<dbReference type="EMBL" id="QAAD01000002">
    <property type="protein sequence ID" value="PTN10162.1"/>
    <property type="molecule type" value="Genomic_DNA"/>
</dbReference>